<dbReference type="InterPro" id="IPR011054">
    <property type="entry name" value="Rudment_hybrid_motif"/>
</dbReference>
<dbReference type="Gene3D" id="3.30.470.20">
    <property type="entry name" value="ATP-grasp fold, B domain"/>
    <property type="match status" value="1"/>
</dbReference>
<dbReference type="PROSITE" id="PS00867">
    <property type="entry name" value="CPSASE_2"/>
    <property type="match status" value="1"/>
</dbReference>
<dbReference type="Pfam" id="PF02786">
    <property type="entry name" value="CPSase_L_D2"/>
    <property type="match status" value="1"/>
</dbReference>
<evidence type="ECO:0000256" key="6">
    <source>
        <dbReference type="PROSITE-ProRule" id="PRU00409"/>
    </source>
</evidence>
<dbReference type="PROSITE" id="PS50975">
    <property type="entry name" value="ATP_GRASP"/>
    <property type="match status" value="1"/>
</dbReference>
<dbReference type="NCBIfam" id="NF006367">
    <property type="entry name" value="PRK08591.1"/>
    <property type="match status" value="1"/>
</dbReference>
<sequence>MNETANFKVLVANRGEIALRVLRSCRELGMPSVAVYSEADEQALHSRYADEAVCIGPADAASSYLNMDAVLTAAKKTGARAIHPGYGFLSENSEFARAVEDAGMIFIGPRPETVALTGDKLAARRIAREAGLPVLPGPDQPLDHGPIEPQMASQVVFPVLIKAVAGGGGRGIRLANNPTELESMIAAARMEAQAAFGNDAVYLEPLVQGARHIEVQILGDGAGNVVCLGERECSIQRRRQKLIEEAPAPRLPENLRLAFHENALKMVRRLNYRGLGTVEFLLDKNGEFYFIEVNPRVQVEHPVTEMVTGVDLVREQLLLAASGKMTLSSSGLMIRGSAIEARVLAEDASQSFLPATGEVSHLLLPAGQGVRVDSSLYLGMPVTADYDSLLAKVIVWDENRSRAVTRMKRALSEFQIGGVPTDLEFLQQIVDSSSFKSGRTDTTYLDHFTPPHNVENEFIEQDVAMAVAILASQEGRNQTQSADHPGSMNYWKYAAWREQMGNPT</sequence>
<dbReference type="AlphaFoldDB" id="A0A0S7BI74"/>
<dbReference type="GO" id="GO:0004075">
    <property type="term" value="F:biotin carboxylase activity"/>
    <property type="evidence" value="ECO:0007669"/>
    <property type="project" value="UniProtKB-EC"/>
</dbReference>
<evidence type="ECO:0000313" key="10">
    <source>
        <dbReference type="Proteomes" id="UP000055060"/>
    </source>
</evidence>
<dbReference type="InterPro" id="IPR050856">
    <property type="entry name" value="Biotin_carboxylase_complex"/>
</dbReference>
<protein>
    <recommendedName>
        <fullName evidence="1">biotin carboxylase</fullName>
        <ecNumber evidence="1">6.3.4.14</ecNumber>
    </recommendedName>
</protein>
<dbReference type="SUPFAM" id="SSF56059">
    <property type="entry name" value="Glutathione synthetase ATP-binding domain-like"/>
    <property type="match status" value="1"/>
</dbReference>
<dbReference type="InterPro" id="IPR005482">
    <property type="entry name" value="Biotin_COase_C"/>
</dbReference>
<dbReference type="InterPro" id="IPR005481">
    <property type="entry name" value="BC-like_N"/>
</dbReference>
<dbReference type="Proteomes" id="UP000055060">
    <property type="component" value="Unassembled WGS sequence"/>
</dbReference>
<dbReference type="GO" id="GO:0046872">
    <property type="term" value="F:metal ion binding"/>
    <property type="evidence" value="ECO:0007669"/>
    <property type="project" value="InterPro"/>
</dbReference>
<dbReference type="EMBL" id="DF967972">
    <property type="protein sequence ID" value="GAP14788.1"/>
    <property type="molecule type" value="Genomic_DNA"/>
</dbReference>
<keyword evidence="10" id="KW-1185">Reference proteome</keyword>
<dbReference type="PANTHER" id="PTHR18866">
    <property type="entry name" value="CARBOXYLASE:PYRUVATE/ACETYL-COA/PROPIONYL-COA CARBOXYLASE"/>
    <property type="match status" value="1"/>
</dbReference>
<dbReference type="Pfam" id="PF00289">
    <property type="entry name" value="Biotin_carb_N"/>
    <property type="match status" value="1"/>
</dbReference>
<evidence type="ECO:0000259" key="8">
    <source>
        <dbReference type="PROSITE" id="PS50979"/>
    </source>
</evidence>
<keyword evidence="2" id="KW-0436">Ligase</keyword>
<evidence type="ECO:0000256" key="3">
    <source>
        <dbReference type="ARBA" id="ARBA00022741"/>
    </source>
</evidence>
<dbReference type="SUPFAM" id="SSF52440">
    <property type="entry name" value="PreATP-grasp domain"/>
    <property type="match status" value="1"/>
</dbReference>
<keyword evidence="4 6" id="KW-0067">ATP-binding</keyword>
<proteinExistence type="predicted"/>
<name>A0A0S7BI74_9CHLR</name>
<feature type="domain" description="ATP-grasp" evidence="7">
    <location>
        <begin position="124"/>
        <end position="321"/>
    </location>
</feature>
<evidence type="ECO:0000256" key="4">
    <source>
        <dbReference type="ARBA" id="ARBA00022840"/>
    </source>
</evidence>
<dbReference type="SMART" id="SM00878">
    <property type="entry name" value="Biotin_carb_C"/>
    <property type="match status" value="1"/>
</dbReference>
<evidence type="ECO:0000256" key="2">
    <source>
        <dbReference type="ARBA" id="ARBA00022598"/>
    </source>
</evidence>
<accession>A0A0S7BI74</accession>
<dbReference type="RefSeq" id="WP_075074017.1">
    <property type="nucleotide sequence ID" value="NZ_DF967972.1"/>
</dbReference>
<feature type="domain" description="Biotin carboxylation" evidence="8">
    <location>
        <begin position="5"/>
        <end position="450"/>
    </location>
</feature>
<dbReference type="InterPro" id="IPR011764">
    <property type="entry name" value="Biotin_carboxylation_dom"/>
</dbReference>
<dbReference type="InterPro" id="IPR005479">
    <property type="entry name" value="CPAse_ATP-bd"/>
</dbReference>
<evidence type="ECO:0000256" key="5">
    <source>
        <dbReference type="ARBA" id="ARBA00023267"/>
    </source>
</evidence>
<dbReference type="Pfam" id="PF02785">
    <property type="entry name" value="Biotin_carb_C"/>
    <property type="match status" value="1"/>
</dbReference>
<dbReference type="PANTHER" id="PTHR18866:SF33">
    <property type="entry name" value="METHYLCROTONOYL-COA CARBOXYLASE SUBUNIT ALPHA, MITOCHONDRIAL-RELATED"/>
    <property type="match status" value="1"/>
</dbReference>
<dbReference type="OrthoDB" id="9807469at2"/>
<gene>
    <name evidence="9" type="ORF">LARV_02564</name>
</gene>
<dbReference type="GO" id="GO:0005524">
    <property type="term" value="F:ATP binding"/>
    <property type="evidence" value="ECO:0007669"/>
    <property type="project" value="UniProtKB-UniRule"/>
</dbReference>
<dbReference type="InterPro" id="IPR016185">
    <property type="entry name" value="PreATP-grasp_dom_sf"/>
</dbReference>
<keyword evidence="5" id="KW-0092">Biotin</keyword>
<dbReference type="PROSITE" id="PS50979">
    <property type="entry name" value="BC"/>
    <property type="match status" value="1"/>
</dbReference>
<evidence type="ECO:0000313" key="9">
    <source>
        <dbReference type="EMBL" id="GAP14788.1"/>
    </source>
</evidence>
<evidence type="ECO:0000259" key="7">
    <source>
        <dbReference type="PROSITE" id="PS50975"/>
    </source>
</evidence>
<evidence type="ECO:0000256" key="1">
    <source>
        <dbReference type="ARBA" id="ARBA00013263"/>
    </source>
</evidence>
<keyword evidence="3 6" id="KW-0547">Nucleotide-binding</keyword>
<dbReference type="FunFam" id="3.40.50.20:FF:000010">
    <property type="entry name" value="Propionyl-CoA carboxylase subunit alpha"/>
    <property type="match status" value="1"/>
</dbReference>
<dbReference type="EC" id="6.3.4.14" evidence="1"/>
<dbReference type="InterPro" id="IPR011761">
    <property type="entry name" value="ATP-grasp"/>
</dbReference>
<reference evidence="9" key="1">
    <citation type="submission" date="2015-07" db="EMBL/GenBank/DDBJ databases">
        <title>Draft Genome Sequences of Anaerolinea thermolimosa IMO-1, Bellilinea caldifistulae GOMI-1, Leptolinea tardivitalis YMTK-2, Levilinea saccharolytica KIBI-1,Longilinea arvoryzae KOME-1, Previously Described as Members of the Anaerolineaceae (Chloroflexi).</title>
        <authorList>
            <person name="Sekiguchi Y."/>
            <person name="Ohashi A."/>
            <person name="Matsuura N."/>
            <person name="Tourlousse M.D."/>
        </authorList>
    </citation>
    <scope>NUCLEOTIDE SEQUENCE [LARGE SCALE GENOMIC DNA]</scope>
    <source>
        <strain evidence="9">KOME-1</strain>
    </source>
</reference>
<organism evidence="9">
    <name type="scientific">Longilinea arvoryzae</name>
    <dbReference type="NCBI Taxonomy" id="360412"/>
    <lineage>
        <taxon>Bacteria</taxon>
        <taxon>Bacillati</taxon>
        <taxon>Chloroflexota</taxon>
        <taxon>Anaerolineae</taxon>
        <taxon>Anaerolineales</taxon>
        <taxon>Anaerolineaceae</taxon>
        <taxon>Longilinea</taxon>
    </lineage>
</organism>
<dbReference type="STRING" id="360412.LARV_02564"/>
<dbReference type="SUPFAM" id="SSF51246">
    <property type="entry name" value="Rudiment single hybrid motif"/>
    <property type="match status" value="1"/>
</dbReference>